<evidence type="ECO:0000256" key="2">
    <source>
        <dbReference type="ARBA" id="ARBA00022475"/>
    </source>
</evidence>
<proteinExistence type="inferred from homology"/>
<dbReference type="Pfam" id="PF13515">
    <property type="entry name" value="FUSC_2"/>
    <property type="match status" value="1"/>
</dbReference>
<dbReference type="RefSeq" id="WP_183200553.1">
    <property type="nucleotide sequence ID" value="NZ_JACIEK010000007.1"/>
</dbReference>
<sequence>MPHSPLPEKQAHRRWRLASRLATADPGLIRLRLASRVTLTVVLCAAALALSHQLAPLPPAAYAVALTLAIQGAVAIRDATHRHRLATRVVCGLAGFAMLAVVSMIASEVVLVDLVFLGVAFAAVFARRWGARWNAVGMFSFMSCFIAAYFRPSPADLGAIAFALALSGLIADVVRDRLVPDRPAADLRRTLEAVDQRIAAVVSILRRAHRSGWTGDLRDAALAGEQRVKDALITAEGQLPAPTGGSQAPPDAATQLSIELFDLHLAAETALAAGLGGAPGDEAASARLMAALDRLARMRLAARQTAAGLTDEILDRAVAATPPGAAGAALPVWQDPTFRLAAQVTLACAIAMVGGSLVSEQRWFWAVLTAFLVFTNTQSRGDAALRGVARAVGTAGGIVVGIGLATLVHGQFALSLGFIAAFVFLAFYTLQLSYGALTFFMTLGLSLLYGLLGSFSPGLLVLRLEETLIGAAAGVGVAYFVFPQRTEAASGKAADAFLAELDRLLAAFADRRRGEGSAWRLVAVTQALDRRHAEIVAALRPLDSGWLAGERRRMVRRGQLRFTVLAYWAHRLAGASEGVMPIGSEDETDATLNACRAEIAELRRRRSDIFHEAQTVSLVPPDAASARADPAEPDAAIAIHAIRHILNQVMGSRTGSAEEAKPNVESALSTKTDPSDKQPARFAG</sequence>
<keyword evidence="3 8" id="KW-0812">Transmembrane</keyword>
<dbReference type="Proteomes" id="UP000542776">
    <property type="component" value="Unassembled WGS sequence"/>
</dbReference>
<name>A0A7W6H5P6_9HYPH</name>
<evidence type="ECO:0000256" key="5">
    <source>
        <dbReference type="ARBA" id="ARBA00023136"/>
    </source>
</evidence>
<keyword evidence="2" id="KW-1003">Cell membrane</keyword>
<evidence type="ECO:0000259" key="9">
    <source>
        <dbReference type="Pfam" id="PF13515"/>
    </source>
</evidence>
<dbReference type="EMBL" id="JACIEK010000007">
    <property type="protein sequence ID" value="MBB3999004.1"/>
    <property type="molecule type" value="Genomic_DNA"/>
</dbReference>
<accession>A0A7W6H5P6</accession>
<feature type="transmembrane region" description="Helical" evidence="8">
    <location>
        <begin position="109"/>
        <end position="126"/>
    </location>
</feature>
<protein>
    <submittedName>
        <fullName evidence="10">Putative membrane protein YccC</fullName>
    </submittedName>
</protein>
<reference evidence="10 11" key="1">
    <citation type="submission" date="2020-08" db="EMBL/GenBank/DDBJ databases">
        <title>Genomic Encyclopedia of Type Strains, Phase IV (KMG-IV): sequencing the most valuable type-strain genomes for metagenomic binning, comparative biology and taxonomic classification.</title>
        <authorList>
            <person name="Goeker M."/>
        </authorList>
    </citation>
    <scope>NUCLEOTIDE SEQUENCE [LARGE SCALE GENOMIC DNA]</scope>
    <source>
        <strain evidence="10 11">DSM 102238</strain>
    </source>
</reference>
<evidence type="ECO:0000313" key="11">
    <source>
        <dbReference type="Proteomes" id="UP000542776"/>
    </source>
</evidence>
<dbReference type="AlphaFoldDB" id="A0A7W6H5P6"/>
<feature type="transmembrane region" description="Helical" evidence="8">
    <location>
        <begin position="37"/>
        <end position="54"/>
    </location>
</feature>
<comment type="subcellular location">
    <subcellularLocation>
        <location evidence="1">Cell membrane</location>
        <topology evidence="1">Multi-pass membrane protein</topology>
    </subcellularLocation>
</comment>
<feature type="transmembrane region" description="Helical" evidence="8">
    <location>
        <begin position="133"/>
        <end position="151"/>
    </location>
</feature>
<dbReference type="GO" id="GO:0005886">
    <property type="term" value="C:plasma membrane"/>
    <property type="evidence" value="ECO:0007669"/>
    <property type="project" value="UniProtKB-SubCell"/>
</dbReference>
<feature type="domain" description="Integral membrane bound transporter" evidence="9">
    <location>
        <begin position="351"/>
        <end position="475"/>
    </location>
</feature>
<keyword evidence="11" id="KW-1185">Reference proteome</keyword>
<organism evidence="10 11">
    <name type="scientific">Aureimonas pseudogalii</name>
    <dbReference type="NCBI Taxonomy" id="1744844"/>
    <lineage>
        <taxon>Bacteria</taxon>
        <taxon>Pseudomonadati</taxon>
        <taxon>Pseudomonadota</taxon>
        <taxon>Alphaproteobacteria</taxon>
        <taxon>Hyphomicrobiales</taxon>
        <taxon>Aurantimonadaceae</taxon>
        <taxon>Aureimonas</taxon>
    </lineage>
</organism>
<dbReference type="PANTHER" id="PTHR30509">
    <property type="entry name" value="P-HYDROXYBENZOIC ACID EFFLUX PUMP SUBUNIT-RELATED"/>
    <property type="match status" value="1"/>
</dbReference>
<feature type="transmembrane region" description="Helical" evidence="8">
    <location>
        <begin position="412"/>
        <end position="430"/>
    </location>
</feature>
<feature type="transmembrane region" description="Helical" evidence="8">
    <location>
        <begin position="60"/>
        <end position="76"/>
    </location>
</feature>
<feature type="compositionally biased region" description="Basic and acidic residues" evidence="7">
    <location>
        <begin position="673"/>
        <end position="684"/>
    </location>
</feature>
<feature type="transmembrane region" description="Helical" evidence="8">
    <location>
        <begin position="437"/>
        <end position="455"/>
    </location>
</feature>
<dbReference type="InterPro" id="IPR049453">
    <property type="entry name" value="Memb_transporter_dom"/>
</dbReference>
<evidence type="ECO:0000256" key="8">
    <source>
        <dbReference type="SAM" id="Phobius"/>
    </source>
</evidence>
<comment type="similarity">
    <text evidence="6">Belongs to the YccS/YhfK family.</text>
</comment>
<evidence type="ECO:0000256" key="7">
    <source>
        <dbReference type="SAM" id="MobiDB-lite"/>
    </source>
</evidence>
<evidence type="ECO:0000256" key="4">
    <source>
        <dbReference type="ARBA" id="ARBA00022989"/>
    </source>
</evidence>
<dbReference type="PANTHER" id="PTHR30509:SF9">
    <property type="entry name" value="MULTIDRUG RESISTANCE PROTEIN MDTO"/>
    <property type="match status" value="1"/>
</dbReference>
<comment type="caution">
    <text evidence="10">The sequence shown here is derived from an EMBL/GenBank/DDBJ whole genome shotgun (WGS) entry which is preliminary data.</text>
</comment>
<evidence type="ECO:0000256" key="1">
    <source>
        <dbReference type="ARBA" id="ARBA00004651"/>
    </source>
</evidence>
<keyword evidence="5 8" id="KW-0472">Membrane</keyword>
<evidence type="ECO:0000256" key="3">
    <source>
        <dbReference type="ARBA" id="ARBA00022692"/>
    </source>
</evidence>
<feature type="transmembrane region" description="Helical" evidence="8">
    <location>
        <begin position="85"/>
        <end position="103"/>
    </location>
</feature>
<evidence type="ECO:0000313" key="10">
    <source>
        <dbReference type="EMBL" id="MBB3999004.1"/>
    </source>
</evidence>
<feature type="region of interest" description="Disordered" evidence="7">
    <location>
        <begin position="653"/>
        <end position="684"/>
    </location>
</feature>
<feature type="transmembrane region" description="Helical" evidence="8">
    <location>
        <begin position="157"/>
        <end position="174"/>
    </location>
</feature>
<keyword evidence="4 8" id="KW-1133">Transmembrane helix</keyword>
<evidence type="ECO:0000256" key="6">
    <source>
        <dbReference type="ARBA" id="ARBA00043993"/>
    </source>
</evidence>
<gene>
    <name evidence="10" type="ORF">GGR04_002859</name>
</gene>
<feature type="transmembrane region" description="Helical" evidence="8">
    <location>
        <begin position="388"/>
        <end position="406"/>
    </location>
</feature>